<gene>
    <name evidence="1" type="ORF">GQ61_00230</name>
</gene>
<dbReference type="EMBL" id="CP008743">
    <property type="protein sequence ID" value="ARN84038.1"/>
    <property type="molecule type" value="Genomic_DNA"/>
</dbReference>
<dbReference type="STRING" id="1414854.GQ61_00230"/>
<sequence>MKIKFEKINSDHEAIIFEWLEEQHMQEFWDNSQEHKDDIINFIKSRVQPSPYFDGIFTYWIGSLNEQPFCFILTAAVKPREAYPQIWRENISQSGTTYSLDFGIGNKKFLGQGLAAPTLEAFTDFFQAKIDPKADTFFIDPDVNNPRAEHVYEKAGFVCVGDFKSAKKYWDFTGEAAFLMVKKLKPRS</sequence>
<dbReference type="Pfam" id="PF13523">
    <property type="entry name" value="Acetyltransf_8"/>
    <property type="match status" value="1"/>
</dbReference>
<evidence type="ECO:0000313" key="1">
    <source>
        <dbReference type="EMBL" id="ARN84038.1"/>
    </source>
</evidence>
<organism evidence="1 2">
    <name type="scientific">Candidatus Nucleicultrix amoebiphila FS5</name>
    <dbReference type="NCBI Taxonomy" id="1414854"/>
    <lineage>
        <taxon>Bacteria</taxon>
        <taxon>Pseudomonadati</taxon>
        <taxon>Pseudomonadota</taxon>
        <taxon>Alphaproteobacteria</taxon>
        <taxon>Holosporales</taxon>
        <taxon>Candidatus Nucleicultricaceae</taxon>
        <taxon>Candidatus Nucleicultrix</taxon>
    </lineage>
</organism>
<dbReference type="Proteomes" id="UP000237351">
    <property type="component" value="Chromosome"/>
</dbReference>
<dbReference type="InterPro" id="IPR016181">
    <property type="entry name" value="Acyl_CoA_acyltransferase"/>
</dbReference>
<dbReference type="AlphaFoldDB" id="A0A1W6N2J3"/>
<evidence type="ECO:0000313" key="2">
    <source>
        <dbReference type="Proteomes" id="UP000237351"/>
    </source>
</evidence>
<name>A0A1W6N2J3_9PROT</name>
<proteinExistence type="predicted"/>
<dbReference type="OrthoDB" id="9814648at2"/>
<accession>A0A1W6N2J3</accession>
<evidence type="ECO:0008006" key="3">
    <source>
        <dbReference type="Google" id="ProtNLM"/>
    </source>
</evidence>
<dbReference type="KEGG" id="naf:GQ61_00230"/>
<keyword evidence="2" id="KW-1185">Reference proteome</keyword>
<protein>
    <recommendedName>
        <fullName evidence="3">N-acetyltransferase domain-containing protein</fullName>
    </recommendedName>
</protein>
<reference evidence="1 2" key="1">
    <citation type="submission" date="2014-06" db="EMBL/GenBank/DDBJ databases">
        <title>The genome of the endonuclear symbiont Nucleicultrix amoebiphila.</title>
        <authorList>
            <person name="Schulz F."/>
            <person name="Horn M."/>
        </authorList>
    </citation>
    <scope>NUCLEOTIDE SEQUENCE [LARGE SCALE GENOMIC DNA]</scope>
    <source>
        <strain evidence="1 2">FS5</strain>
    </source>
</reference>
<dbReference type="RefSeq" id="WP_085783381.1">
    <property type="nucleotide sequence ID" value="NZ_CP008743.1"/>
</dbReference>
<dbReference type="SUPFAM" id="SSF55729">
    <property type="entry name" value="Acyl-CoA N-acyltransferases (Nat)"/>
    <property type="match status" value="1"/>
</dbReference>
<dbReference type="Gene3D" id="3.40.630.30">
    <property type="match status" value="1"/>
</dbReference>